<name>A0ACB8CP65_DERSI</name>
<organism evidence="1 2">
    <name type="scientific">Dermacentor silvarum</name>
    <name type="common">Tick</name>
    <dbReference type="NCBI Taxonomy" id="543639"/>
    <lineage>
        <taxon>Eukaryota</taxon>
        <taxon>Metazoa</taxon>
        <taxon>Ecdysozoa</taxon>
        <taxon>Arthropoda</taxon>
        <taxon>Chelicerata</taxon>
        <taxon>Arachnida</taxon>
        <taxon>Acari</taxon>
        <taxon>Parasitiformes</taxon>
        <taxon>Ixodida</taxon>
        <taxon>Ixodoidea</taxon>
        <taxon>Ixodidae</taxon>
        <taxon>Rhipicephalinae</taxon>
        <taxon>Dermacentor</taxon>
    </lineage>
</organism>
<comment type="caution">
    <text evidence="1">The sequence shown here is derived from an EMBL/GenBank/DDBJ whole genome shotgun (WGS) entry which is preliminary data.</text>
</comment>
<reference evidence="1" key="1">
    <citation type="submission" date="2020-05" db="EMBL/GenBank/DDBJ databases">
        <title>Large-scale comparative analyses of tick genomes elucidate their genetic diversity and vector capacities.</title>
        <authorList>
            <person name="Jia N."/>
            <person name="Wang J."/>
            <person name="Shi W."/>
            <person name="Du L."/>
            <person name="Sun Y."/>
            <person name="Zhan W."/>
            <person name="Jiang J."/>
            <person name="Wang Q."/>
            <person name="Zhang B."/>
            <person name="Ji P."/>
            <person name="Sakyi L.B."/>
            <person name="Cui X."/>
            <person name="Yuan T."/>
            <person name="Jiang B."/>
            <person name="Yang W."/>
            <person name="Lam T.T.-Y."/>
            <person name="Chang Q."/>
            <person name="Ding S."/>
            <person name="Wang X."/>
            <person name="Zhu J."/>
            <person name="Ruan X."/>
            <person name="Zhao L."/>
            <person name="Wei J."/>
            <person name="Que T."/>
            <person name="Du C."/>
            <person name="Cheng J."/>
            <person name="Dai P."/>
            <person name="Han X."/>
            <person name="Huang E."/>
            <person name="Gao Y."/>
            <person name="Liu J."/>
            <person name="Shao H."/>
            <person name="Ye R."/>
            <person name="Li L."/>
            <person name="Wei W."/>
            <person name="Wang X."/>
            <person name="Wang C."/>
            <person name="Yang T."/>
            <person name="Huo Q."/>
            <person name="Li W."/>
            <person name="Guo W."/>
            <person name="Chen H."/>
            <person name="Zhou L."/>
            <person name="Ni X."/>
            <person name="Tian J."/>
            <person name="Zhou Y."/>
            <person name="Sheng Y."/>
            <person name="Liu T."/>
            <person name="Pan Y."/>
            <person name="Xia L."/>
            <person name="Li J."/>
            <person name="Zhao F."/>
            <person name="Cao W."/>
        </authorList>
    </citation>
    <scope>NUCLEOTIDE SEQUENCE</scope>
    <source>
        <strain evidence="1">Dsil-2018</strain>
    </source>
</reference>
<proteinExistence type="predicted"/>
<dbReference type="EMBL" id="CM023474">
    <property type="protein sequence ID" value="KAH7948758.1"/>
    <property type="molecule type" value="Genomic_DNA"/>
</dbReference>
<dbReference type="Proteomes" id="UP000821865">
    <property type="component" value="Chromosome 5"/>
</dbReference>
<evidence type="ECO:0000313" key="1">
    <source>
        <dbReference type="EMBL" id="KAH7948758.1"/>
    </source>
</evidence>
<accession>A0ACB8CP65</accession>
<protein>
    <submittedName>
        <fullName evidence="1">Uncharacterized protein</fullName>
    </submittedName>
</protein>
<evidence type="ECO:0000313" key="2">
    <source>
        <dbReference type="Proteomes" id="UP000821865"/>
    </source>
</evidence>
<sequence>MTPVPCKTVTTSKRATASGKKLPKKEKPLSKRMARERLIPPSRRSTRIPAETLAPRKESAWDDDTDTGDKNVTWNSCFRPPRLMRMPELKKEGSSYKCCVRGCRASGNEPFTGIWLFALPADKTLKSAWFESIPINPEINRPLSPRLCFEHFKKEDFIMFKDRPIGLVDNAVPTEMANKKLCQ</sequence>
<gene>
    <name evidence="1" type="ORF">HPB49_001927</name>
</gene>
<keyword evidence="2" id="KW-1185">Reference proteome</keyword>